<dbReference type="PANTHER" id="PTHR30451">
    <property type="entry name" value="OUTER MEMBRANE USHER PROTEIN"/>
    <property type="match status" value="1"/>
</dbReference>
<evidence type="ECO:0000256" key="4">
    <source>
        <dbReference type="ARBA" id="ARBA00022452"/>
    </source>
</evidence>
<dbReference type="GO" id="GO:0009297">
    <property type="term" value="P:pilus assembly"/>
    <property type="evidence" value="ECO:0007669"/>
    <property type="project" value="InterPro"/>
</dbReference>
<evidence type="ECO:0000256" key="8">
    <source>
        <dbReference type="ARBA" id="ARBA00023237"/>
    </source>
</evidence>
<evidence type="ECO:0000256" key="5">
    <source>
        <dbReference type="ARBA" id="ARBA00022692"/>
    </source>
</evidence>
<dbReference type="Gene3D" id="2.60.40.2610">
    <property type="entry name" value="Outer membrane usher protein FimD, plug domain"/>
    <property type="match status" value="1"/>
</dbReference>
<dbReference type="Pfam" id="PF00577">
    <property type="entry name" value="Usher"/>
    <property type="match status" value="1"/>
</dbReference>
<evidence type="ECO:0000313" key="11">
    <source>
        <dbReference type="EMBL" id="SPL70809.1"/>
    </source>
</evidence>
<comment type="subcellular location">
    <subcellularLocation>
        <location evidence="1">Cell outer membrane</location>
        <topology evidence="1">Multi-pass membrane protein</topology>
    </subcellularLocation>
</comment>
<dbReference type="Gene3D" id="2.60.40.3110">
    <property type="match status" value="1"/>
</dbReference>
<name>A0A2U3MZT8_9GAMM</name>
<evidence type="ECO:0000259" key="9">
    <source>
        <dbReference type="Pfam" id="PF13953"/>
    </source>
</evidence>
<dbReference type="InterPro" id="IPR043142">
    <property type="entry name" value="PapC-like_C_sf"/>
</dbReference>
<keyword evidence="8" id="KW-0998">Cell outer membrane</keyword>
<reference evidence="12" key="1">
    <citation type="submission" date="2018-03" db="EMBL/GenBank/DDBJ databases">
        <authorList>
            <person name="Blom J."/>
        </authorList>
    </citation>
    <scope>NUCLEOTIDE SEQUENCE [LARGE SCALE GENOMIC DNA]</scope>
    <source>
        <strain evidence="12">KPC-SM-21</strain>
    </source>
</reference>
<dbReference type="InterPro" id="IPR037224">
    <property type="entry name" value="PapC_N_sf"/>
</dbReference>
<dbReference type="GO" id="GO:0015473">
    <property type="term" value="F:fimbrial usher porin activity"/>
    <property type="evidence" value="ECO:0007669"/>
    <property type="project" value="InterPro"/>
</dbReference>
<dbReference type="SUPFAM" id="SSF141729">
    <property type="entry name" value="FimD N-terminal domain-like"/>
    <property type="match status" value="1"/>
</dbReference>
<dbReference type="Proteomes" id="UP000245974">
    <property type="component" value="Unassembled WGS sequence"/>
</dbReference>
<dbReference type="AlphaFoldDB" id="A0A2U3MZT8"/>
<dbReference type="EMBL" id="OOGT01000083">
    <property type="protein sequence ID" value="SPL70809.1"/>
    <property type="molecule type" value="Genomic_DNA"/>
</dbReference>
<dbReference type="InterPro" id="IPR000015">
    <property type="entry name" value="Fimb_usher"/>
</dbReference>
<dbReference type="InterPro" id="IPR025885">
    <property type="entry name" value="PapC_N"/>
</dbReference>
<keyword evidence="7" id="KW-0472">Membrane</keyword>
<dbReference type="InterPro" id="IPR042186">
    <property type="entry name" value="FimD_plug_dom"/>
</dbReference>
<organism evidence="11 12">
    <name type="scientific">Acinetobacter stercoris</name>
    <dbReference type="NCBI Taxonomy" id="2126983"/>
    <lineage>
        <taxon>Bacteria</taxon>
        <taxon>Pseudomonadati</taxon>
        <taxon>Pseudomonadota</taxon>
        <taxon>Gammaproteobacteria</taxon>
        <taxon>Moraxellales</taxon>
        <taxon>Moraxellaceae</taxon>
        <taxon>Acinetobacter</taxon>
    </lineage>
</organism>
<dbReference type="FunFam" id="2.60.40.3110:FF:000001">
    <property type="entry name" value="Putative fimbrial outer membrane usher"/>
    <property type="match status" value="1"/>
</dbReference>
<evidence type="ECO:0000256" key="2">
    <source>
        <dbReference type="ARBA" id="ARBA00008064"/>
    </source>
</evidence>
<dbReference type="InParanoid" id="A0A2U3MZT8"/>
<dbReference type="Pfam" id="PF13953">
    <property type="entry name" value="PapC_C"/>
    <property type="match status" value="1"/>
</dbReference>
<dbReference type="Gene3D" id="3.10.20.410">
    <property type="match status" value="1"/>
</dbReference>
<dbReference type="Gene3D" id="2.60.40.2070">
    <property type="match status" value="1"/>
</dbReference>
<keyword evidence="6" id="KW-0732">Signal</keyword>
<evidence type="ECO:0000256" key="7">
    <source>
        <dbReference type="ARBA" id="ARBA00023136"/>
    </source>
</evidence>
<dbReference type="Pfam" id="PF13954">
    <property type="entry name" value="PapC_N"/>
    <property type="match status" value="1"/>
</dbReference>
<evidence type="ECO:0000259" key="10">
    <source>
        <dbReference type="Pfam" id="PF13954"/>
    </source>
</evidence>
<keyword evidence="3" id="KW-0813">Transport</keyword>
<feature type="domain" description="PapC-like C-terminal" evidence="9">
    <location>
        <begin position="779"/>
        <end position="843"/>
    </location>
</feature>
<keyword evidence="12" id="KW-1185">Reference proteome</keyword>
<protein>
    <submittedName>
        <fullName evidence="11">Outer membrane usher protein FimD</fullName>
    </submittedName>
</protein>
<proteinExistence type="inferred from homology"/>
<accession>A0A2U3MZT8</accession>
<evidence type="ECO:0000256" key="1">
    <source>
        <dbReference type="ARBA" id="ARBA00004571"/>
    </source>
</evidence>
<gene>
    <name evidence="11" type="primary">fimD_2</name>
    <name evidence="11" type="ORF">KPC_1987</name>
</gene>
<dbReference type="Gene3D" id="2.40.160.50">
    <property type="entry name" value="membrane protein fhac: a member of the omp85/tpsb transporter family"/>
    <property type="match status" value="1"/>
</dbReference>
<evidence type="ECO:0000313" key="12">
    <source>
        <dbReference type="Proteomes" id="UP000245974"/>
    </source>
</evidence>
<evidence type="ECO:0000256" key="3">
    <source>
        <dbReference type="ARBA" id="ARBA00022448"/>
    </source>
</evidence>
<dbReference type="InterPro" id="IPR025949">
    <property type="entry name" value="PapC-like_C"/>
</dbReference>
<keyword evidence="5" id="KW-0812">Transmembrane</keyword>
<feature type="domain" description="PapC N-terminal" evidence="10">
    <location>
        <begin position="44"/>
        <end position="189"/>
    </location>
</feature>
<evidence type="ECO:0000256" key="6">
    <source>
        <dbReference type="ARBA" id="ARBA00022729"/>
    </source>
</evidence>
<comment type="similarity">
    <text evidence="2">Belongs to the fimbrial export usher family.</text>
</comment>
<keyword evidence="4" id="KW-1134">Transmembrane beta strand</keyword>
<sequence>MKQLGLFIKTSCTPISIALCFQGIAPVYAIEVENNAKQNDEYIFDDALIRSSSINKKMLEQLSKGNNIVPGMYKVDLYINQHFIEKTTINFVEDSHQEVQPCFSSALLKKADIIQKDLKEKGSDSVNATNQCFFLNDIVDGGSINFDTGRLKLELVIPQTFLKQRPRGYVDPGLWDAGSSIGFVNYIANYYYNSFDTGHTTINQDAAYVSLNGGMNVGKWQFRQQSSLNYSNNDTTWNNIRSYLKRPIEPIKSELSIGQLSSTGRFFSGLSFNGVNLSSDERMLPESMRGYAPVIQGIAKTTARVSIEQNGREIYQTTVAPGPFRIRDLYPTNYNGDLTVTIHEADGTLSSFRVPFSAVPESIRQGSFKYNLDIGRTRDIGEDTNFANITTQYGLNNAITLNNGLRIAEGYQSSMLGTAYTNRFGAFGTEATYSRAKLPDQDYVDGWMFSANYSKTIQPTQTTISLAGYRYSTDGYRDLADVISLRKSVKDGSGFYSSTFNERTRFTVTMNQSLGQFGTLFISGSKQQYRDNKEDDYQLQLGYGKAFHNGVNVNLSVSRQKINYANPPDSSAITLQPQNSDDNTIYAATINIPLGPKNNKKQNLSMTYTHDDHNSYQSTVTGSLGKQDSLSYNLGFSYDDQSEQGVWNAGLQKRLNNANVGINASMGDNYWQSSANIQGAIAVHSGGITLGPYLSDTFALVEAKGAEGAKLMNTQGGVINAKGYTLVPALTPYRFNTISLNPEGISDQIELESGDKKIAPYSGASVKIKFETRQGYAVLIQAEPDQGISIPLGSDVLDENGQNIGIVGQNSQIYLRSEKLDNRIKIQWGDQPDEKCYVQYSIPTDQVKQPLIKMTQTCKVE</sequence>
<dbReference type="PANTHER" id="PTHR30451:SF20">
    <property type="entry name" value="FIMBRIAE USHER"/>
    <property type="match status" value="1"/>
</dbReference>
<dbReference type="FunFam" id="2.60.40.2610:FF:000001">
    <property type="entry name" value="Outer membrane fimbrial usher protein"/>
    <property type="match status" value="1"/>
</dbReference>
<dbReference type="GO" id="GO:0009279">
    <property type="term" value="C:cell outer membrane"/>
    <property type="evidence" value="ECO:0007669"/>
    <property type="project" value="UniProtKB-SubCell"/>
</dbReference>
<dbReference type="OrthoDB" id="6554712at2"/>